<comment type="subcellular location">
    <subcellularLocation>
        <location evidence="2">Cytoplasm</location>
    </subcellularLocation>
    <subcellularLocation>
        <location evidence="1">Nucleus</location>
    </subcellularLocation>
</comment>
<dbReference type="Pfam" id="PF03378">
    <property type="entry name" value="CAS_CSE1"/>
    <property type="match status" value="1"/>
</dbReference>
<dbReference type="eggNOG" id="KOG1992">
    <property type="taxonomic scope" value="Eukaryota"/>
</dbReference>
<dbReference type="FunCoup" id="K1VSN4">
    <property type="interactions" value="686"/>
</dbReference>
<dbReference type="PANTHER" id="PTHR10997:SF8">
    <property type="entry name" value="EXPORTIN-2"/>
    <property type="match status" value="1"/>
</dbReference>
<dbReference type="PROSITE" id="PS50166">
    <property type="entry name" value="IMPORTIN_B_NT"/>
    <property type="match status" value="1"/>
</dbReference>
<dbReference type="STRING" id="1220162.K1VSN4"/>
<dbReference type="Gene3D" id="1.25.10.10">
    <property type="entry name" value="Leucine-rich Repeat Variant"/>
    <property type="match status" value="2"/>
</dbReference>
<dbReference type="GO" id="GO:0005635">
    <property type="term" value="C:nuclear envelope"/>
    <property type="evidence" value="ECO:0007669"/>
    <property type="project" value="TreeGrafter"/>
</dbReference>
<dbReference type="GO" id="GO:0031267">
    <property type="term" value="F:small GTPase binding"/>
    <property type="evidence" value="ECO:0007669"/>
    <property type="project" value="InterPro"/>
</dbReference>
<name>K1VSN4_TRIAC</name>
<accession>K1VSN4</accession>
<keyword evidence="10" id="KW-1185">Reference proteome</keyword>
<dbReference type="InterPro" id="IPR005043">
    <property type="entry name" value="XPO2_C"/>
</dbReference>
<dbReference type="InterPro" id="IPR001494">
    <property type="entry name" value="Importin-beta_N"/>
</dbReference>
<dbReference type="EMBL" id="AMBO01000246">
    <property type="protein sequence ID" value="EKD03581.1"/>
    <property type="molecule type" value="Genomic_DNA"/>
</dbReference>
<protein>
    <submittedName>
        <fullName evidence="9">Importin-alpha export receptor</fullName>
    </submittedName>
</protein>
<evidence type="ECO:0000256" key="5">
    <source>
        <dbReference type="ARBA" id="ARBA00022490"/>
    </source>
</evidence>
<sequence>MQANPETLSAVSKCLANTVSPDAAARRAAEEQLRQGEAQAGFLPLILQLVRSEEADMLVRQAAGLYFKNTVKRLWDDEEEVQIPEADKAAVKSELVPLMIALGTPKTQRLQAQIGEGLSTIASSDFPEKWEGLIDELVNSLTPDNFVVNNGVLATAHSIFKRWRSQFRSDRLFSEINYVLDRFCKPHFELFKHVDSLLDTPAGQPLPPNASLPLLAQALLLLIQIFHDLSSQDLPPFIEDNMGAFMGDGDQQGWLHNLLVLTTQDDDDEAPGPLQKIRASICEIAELYAQKYSDVFPQLGNFVSAVWQMLTTIGPQTRDDVHEEEMFEDDPAEYIRRDLEPSAESDTRRQAATDFTQALMANFETEVTSIVQGYITTFLGQYAQNPQANWKSKDTAIYLLTSIASRGSTVQNVFSDLQAAPGTVHPILIVDAIKYLYTFRNQLTKEQLISVLPLLVQHLTSDNVVIYSYAAITIERILFIKNDQRQPLFTSADVKPFAENVLMAVFTNIERGGTPEKIAENDYLMKCAMRVIITARQELVPSYEAILTRLVNILGEISKNPSNPRFNQYCFESVSALIRFVCEAQPSAVANFEKALFGPAEVILAQDVTGTLTTSPLQLTAEFIPYIFQILAQLLELHAPTDLPSEYQALLAPLLSASLWEQRGNIPALARLWKALLMRGPQLIVQNGQVEGLLGIFQRLVGSKINDVYAFELLQAMYEFIPIQTIFMLLLNRLQSKPSTQFTQSFVYFLAYLAAIQNVGANVVIQILEAIQPGLFGNLVNGVVLPNTQKAPVRSRRVIEVGLTNLLTCDAIFAEPNAKLWPATFLALLDLFTLPQDITYADEVGDLDPNEGFQSSFSKLGASEKVQHDPVPGIPESRKYASKKIAEAAKARPGVLPPLIQQAQQQEEKTVTDFVNYMSSNGDQVA</sequence>
<dbReference type="GO" id="GO:0006606">
    <property type="term" value="P:protein import into nucleus"/>
    <property type="evidence" value="ECO:0007669"/>
    <property type="project" value="TreeGrafter"/>
</dbReference>
<evidence type="ECO:0000256" key="2">
    <source>
        <dbReference type="ARBA" id="ARBA00004496"/>
    </source>
</evidence>
<dbReference type="GO" id="GO:0005829">
    <property type="term" value="C:cytosol"/>
    <property type="evidence" value="ECO:0007669"/>
    <property type="project" value="TreeGrafter"/>
</dbReference>
<dbReference type="Pfam" id="PF08506">
    <property type="entry name" value="Cse1"/>
    <property type="match status" value="2"/>
</dbReference>
<evidence type="ECO:0000256" key="7">
    <source>
        <dbReference type="ARBA" id="ARBA00023242"/>
    </source>
</evidence>
<proteinExistence type="inferred from homology"/>
<dbReference type="GO" id="GO:0005049">
    <property type="term" value="F:nuclear export signal receptor activity"/>
    <property type="evidence" value="ECO:0007669"/>
    <property type="project" value="TreeGrafter"/>
</dbReference>
<keyword evidence="6" id="KW-0653">Protein transport</keyword>
<dbReference type="InterPro" id="IPR013713">
    <property type="entry name" value="XPO2_central"/>
</dbReference>
<dbReference type="OMA" id="AENEFLM"/>
<dbReference type="HOGENOM" id="CLU_009614_0_0_1"/>
<evidence type="ECO:0000256" key="6">
    <source>
        <dbReference type="ARBA" id="ARBA00022927"/>
    </source>
</evidence>
<dbReference type="InParanoid" id="K1VSN4"/>
<dbReference type="Proteomes" id="UP000006757">
    <property type="component" value="Unassembled WGS sequence"/>
</dbReference>
<dbReference type="SMART" id="SM00913">
    <property type="entry name" value="IBN_N"/>
    <property type="match status" value="1"/>
</dbReference>
<dbReference type="OrthoDB" id="3268246at2759"/>
<keyword evidence="5" id="KW-0963">Cytoplasm</keyword>
<feature type="domain" description="Importin N-terminal" evidence="8">
    <location>
        <begin position="29"/>
        <end position="101"/>
    </location>
</feature>
<keyword evidence="7" id="KW-0539">Nucleus</keyword>
<evidence type="ECO:0000259" key="8">
    <source>
        <dbReference type="PROSITE" id="PS50166"/>
    </source>
</evidence>
<evidence type="ECO:0000256" key="4">
    <source>
        <dbReference type="ARBA" id="ARBA00022448"/>
    </source>
</evidence>
<comment type="similarity">
    <text evidence="3">Belongs to the XPO2/CSE1 family.</text>
</comment>
<evidence type="ECO:0000256" key="3">
    <source>
        <dbReference type="ARBA" id="ARBA00008669"/>
    </source>
</evidence>
<dbReference type="InterPro" id="IPR011989">
    <property type="entry name" value="ARM-like"/>
</dbReference>
<evidence type="ECO:0000313" key="10">
    <source>
        <dbReference type="Proteomes" id="UP000006757"/>
    </source>
</evidence>
<dbReference type="InterPro" id="IPR016024">
    <property type="entry name" value="ARM-type_fold"/>
</dbReference>
<evidence type="ECO:0000313" key="9">
    <source>
        <dbReference type="EMBL" id="EKD03581.1"/>
    </source>
</evidence>
<keyword evidence="4" id="KW-0813">Transport</keyword>
<organism evidence="9 10">
    <name type="scientific">Trichosporon asahii var. asahii (strain CBS 8904)</name>
    <name type="common">Yeast</name>
    <dbReference type="NCBI Taxonomy" id="1220162"/>
    <lineage>
        <taxon>Eukaryota</taxon>
        <taxon>Fungi</taxon>
        <taxon>Dikarya</taxon>
        <taxon>Basidiomycota</taxon>
        <taxon>Agaricomycotina</taxon>
        <taxon>Tremellomycetes</taxon>
        <taxon>Trichosporonales</taxon>
        <taxon>Trichosporonaceae</taxon>
        <taxon>Trichosporon</taxon>
    </lineage>
</organism>
<keyword evidence="9" id="KW-0675">Receptor</keyword>
<dbReference type="Pfam" id="PF03810">
    <property type="entry name" value="IBN_N"/>
    <property type="match status" value="1"/>
</dbReference>
<dbReference type="GO" id="GO:0006611">
    <property type="term" value="P:protein export from nucleus"/>
    <property type="evidence" value="ECO:0007669"/>
    <property type="project" value="TreeGrafter"/>
</dbReference>
<gene>
    <name evidence="9" type="ORF">A1Q2_02164</name>
</gene>
<reference evidence="9 10" key="1">
    <citation type="journal article" date="2012" name="Eukaryot. Cell">
        <title>Genome sequence of the Trichosporon asahii environmental strain CBS 8904.</title>
        <authorList>
            <person name="Yang R.Y."/>
            <person name="Li H.T."/>
            <person name="Zhu H."/>
            <person name="Zhou G.P."/>
            <person name="Wang M."/>
            <person name="Wang L."/>
        </authorList>
    </citation>
    <scope>NUCLEOTIDE SEQUENCE [LARGE SCALE GENOMIC DNA]</scope>
    <source>
        <strain evidence="9 10">CBS 8904</strain>
    </source>
</reference>
<dbReference type="SUPFAM" id="SSF48371">
    <property type="entry name" value="ARM repeat"/>
    <property type="match status" value="1"/>
</dbReference>
<evidence type="ECO:0000256" key="1">
    <source>
        <dbReference type="ARBA" id="ARBA00004123"/>
    </source>
</evidence>
<dbReference type="AlphaFoldDB" id="K1VSN4"/>
<comment type="caution">
    <text evidence="9">The sequence shown here is derived from an EMBL/GenBank/DDBJ whole genome shotgun (WGS) entry which is preliminary data.</text>
</comment>
<dbReference type="PANTHER" id="PTHR10997">
    <property type="entry name" value="IMPORTIN-7, 8, 11"/>
    <property type="match status" value="1"/>
</dbReference>